<keyword evidence="2" id="KW-1003">Cell membrane</keyword>
<keyword evidence="3 6" id="KW-0812">Transmembrane</keyword>
<dbReference type="PANTHER" id="PTHR30482">
    <property type="entry name" value="HIGH-AFFINITY BRANCHED-CHAIN AMINO ACID TRANSPORT SYSTEM PERMEASE"/>
    <property type="match status" value="1"/>
</dbReference>
<feature type="transmembrane region" description="Helical" evidence="6">
    <location>
        <begin position="275"/>
        <end position="300"/>
    </location>
</feature>
<keyword evidence="4 6" id="KW-1133">Transmembrane helix</keyword>
<feature type="transmembrane region" description="Helical" evidence="6">
    <location>
        <begin position="115"/>
        <end position="134"/>
    </location>
</feature>
<keyword evidence="5 6" id="KW-0472">Membrane</keyword>
<feature type="transmembrane region" description="Helical" evidence="6">
    <location>
        <begin position="21"/>
        <end position="38"/>
    </location>
</feature>
<keyword evidence="8" id="KW-1185">Reference proteome</keyword>
<feature type="transmembrane region" description="Helical" evidence="6">
    <location>
        <begin position="234"/>
        <end position="255"/>
    </location>
</feature>
<feature type="transmembrane region" description="Helical" evidence="6">
    <location>
        <begin position="312"/>
        <end position="335"/>
    </location>
</feature>
<dbReference type="EMBL" id="FOSK01000010">
    <property type="protein sequence ID" value="SFK87020.1"/>
    <property type="molecule type" value="Genomic_DNA"/>
</dbReference>
<evidence type="ECO:0000256" key="1">
    <source>
        <dbReference type="ARBA" id="ARBA00004651"/>
    </source>
</evidence>
<comment type="caution">
    <text evidence="7">The sequence shown here is derived from an EMBL/GenBank/DDBJ whole genome shotgun (WGS) entry which is preliminary data.</text>
</comment>
<evidence type="ECO:0000256" key="4">
    <source>
        <dbReference type="ARBA" id="ARBA00022989"/>
    </source>
</evidence>
<evidence type="ECO:0000313" key="7">
    <source>
        <dbReference type="EMBL" id="SFK87020.1"/>
    </source>
</evidence>
<feature type="transmembrane region" description="Helical" evidence="6">
    <location>
        <begin position="44"/>
        <end position="65"/>
    </location>
</feature>
<evidence type="ECO:0000256" key="5">
    <source>
        <dbReference type="ARBA" id="ARBA00023136"/>
    </source>
</evidence>
<dbReference type="CDD" id="cd06581">
    <property type="entry name" value="TM_PBP1_LivM_like"/>
    <property type="match status" value="1"/>
</dbReference>
<evidence type="ECO:0000256" key="6">
    <source>
        <dbReference type="SAM" id="Phobius"/>
    </source>
</evidence>
<accession>A0A1I4D2F0</accession>
<name>A0A1I4D2F0_9HYPH</name>
<evidence type="ECO:0000256" key="3">
    <source>
        <dbReference type="ARBA" id="ARBA00022692"/>
    </source>
</evidence>
<evidence type="ECO:0000313" key="8">
    <source>
        <dbReference type="Proteomes" id="UP000199598"/>
    </source>
</evidence>
<evidence type="ECO:0000256" key="2">
    <source>
        <dbReference type="ARBA" id="ARBA00022475"/>
    </source>
</evidence>
<feature type="transmembrane region" description="Helical" evidence="6">
    <location>
        <begin position="185"/>
        <end position="203"/>
    </location>
</feature>
<dbReference type="InterPro" id="IPR001851">
    <property type="entry name" value="ABC_transp_permease"/>
</dbReference>
<proteinExistence type="predicted"/>
<sequence>MQRTDTAPKPVSMPKLSRETIVNIAVMAILLALPLWASSIGEDYYVNLASLITIFAIAGVGLNFAIGQGGMVSFGHAAFFGIGGYTTGIAAFHSFEETLFVAMPFAISGTNQMLIIWIVAMVICGIAALAIGAISLRTEGVYFIMITLAFAQMIYYFAISWPTYGGEDGLSIYLRNQLPMVDAESALTFFLVCFILLLGAIFVSARLSGSRFGAALGTARMNETRLATSGIDPFPIKLTGFVISAMITGLAGALFAELNGFVGPSMLSWHRSGEIMVFVILGGVGRLYGPVIGAALFVLLETYIGEWTQHWQLLLGLALLGVVLFARGGVMGMIAGRARHD</sequence>
<organism evidence="7 8">
    <name type="scientific">Pseudovibrio ascidiaceicola</name>
    <dbReference type="NCBI Taxonomy" id="285279"/>
    <lineage>
        <taxon>Bacteria</taxon>
        <taxon>Pseudomonadati</taxon>
        <taxon>Pseudomonadota</taxon>
        <taxon>Alphaproteobacteria</taxon>
        <taxon>Hyphomicrobiales</taxon>
        <taxon>Stappiaceae</taxon>
        <taxon>Pseudovibrio</taxon>
    </lineage>
</organism>
<protein>
    <submittedName>
        <fullName evidence="7">Branched-chain amino acid transport system permease protein</fullName>
    </submittedName>
</protein>
<dbReference type="RefSeq" id="WP_093521802.1">
    <property type="nucleotide sequence ID" value="NZ_FOSK01000010.1"/>
</dbReference>
<feature type="transmembrane region" description="Helical" evidence="6">
    <location>
        <begin position="141"/>
        <end position="165"/>
    </location>
</feature>
<dbReference type="Proteomes" id="UP000199598">
    <property type="component" value="Unassembled WGS sequence"/>
</dbReference>
<dbReference type="Pfam" id="PF02653">
    <property type="entry name" value="BPD_transp_2"/>
    <property type="match status" value="1"/>
</dbReference>
<dbReference type="PANTHER" id="PTHR30482:SF17">
    <property type="entry name" value="ABC TRANSPORTER ATP-BINDING PROTEIN"/>
    <property type="match status" value="1"/>
</dbReference>
<comment type="subcellular location">
    <subcellularLocation>
        <location evidence="1">Cell membrane</location>
        <topology evidence="1">Multi-pass membrane protein</topology>
    </subcellularLocation>
</comment>
<feature type="transmembrane region" description="Helical" evidence="6">
    <location>
        <begin position="77"/>
        <end position="95"/>
    </location>
</feature>
<reference evidence="7 8" key="1">
    <citation type="submission" date="2016-10" db="EMBL/GenBank/DDBJ databases">
        <authorList>
            <person name="Varghese N."/>
            <person name="Submissions S."/>
        </authorList>
    </citation>
    <scope>NUCLEOTIDE SEQUENCE [LARGE SCALE GENOMIC DNA]</scope>
    <source>
        <strain evidence="7 8">DSM 16392</strain>
    </source>
</reference>
<gene>
    <name evidence="7" type="ORF">SAMN04488518_110164</name>
</gene>
<dbReference type="InterPro" id="IPR043428">
    <property type="entry name" value="LivM-like"/>
</dbReference>